<feature type="domain" description="ATP adenylyltransferase C-terminal" evidence="1">
    <location>
        <begin position="191"/>
        <end position="298"/>
    </location>
</feature>
<feature type="domain" description="Ap4A phosphorylase 1/2 N-terminal" evidence="2">
    <location>
        <begin position="90"/>
        <end position="172"/>
    </location>
</feature>
<dbReference type="AlphaFoldDB" id="A0A1Y1YIH6"/>
<dbReference type="GO" id="GO:0009117">
    <property type="term" value="P:nucleotide metabolic process"/>
    <property type="evidence" value="ECO:0007669"/>
    <property type="project" value="InterPro"/>
</dbReference>
<proteinExistence type="predicted"/>
<dbReference type="Pfam" id="PF09830">
    <property type="entry name" value="ATP_transf"/>
    <property type="match status" value="1"/>
</dbReference>
<dbReference type="Proteomes" id="UP000193144">
    <property type="component" value="Unassembled WGS sequence"/>
</dbReference>
<keyword evidence="4" id="KW-1185">Reference proteome</keyword>
<dbReference type="InterPro" id="IPR045759">
    <property type="entry name" value="Ap4A_phos1/2_N"/>
</dbReference>
<protein>
    <submittedName>
        <fullName evidence="3">Uncharacterized protein</fullName>
    </submittedName>
</protein>
<dbReference type="GO" id="GO:0005524">
    <property type="term" value="F:ATP binding"/>
    <property type="evidence" value="ECO:0007669"/>
    <property type="project" value="InterPro"/>
</dbReference>
<dbReference type="STRING" id="1231657.A0A1Y1YIH6"/>
<sequence length="299" mass="33340">MTSEALRDGPQPSTSVPSSGDILEIFDQLVSEEVIIYGPHDVIKQDYDGYPLEFRICPSLAKKPHTVGAPLKIGLDDDGKFGPGSDLYYVDKRLKLSRLNNSHTLALNLFSVDKPQFMILTTDSYRRQHEAMDQDDFVAALQVLNALDDIYVIYNCTEVAGCSRSHKHMQGLKGPPTAFELFIHGDEQETRIPFKHFSHHFKEAFGATHAQDVFTVYKTLLGRAKEALGVSEDDDLCPHNVVLWKDRMIVIPRRAAALGRASGNAAGMLGSIWVPDQSVVDEWMRFGCGNVMRHLGVPQ</sequence>
<evidence type="ECO:0000313" key="3">
    <source>
        <dbReference type="EMBL" id="ORX97748.1"/>
    </source>
</evidence>
<evidence type="ECO:0000259" key="1">
    <source>
        <dbReference type="Pfam" id="PF09830"/>
    </source>
</evidence>
<accession>A0A1Y1YIH6</accession>
<dbReference type="PANTHER" id="PTHR38420:SF1">
    <property type="entry name" value="PUTATIVE (AFU_ORTHOLOGUE AFUA_5G14690)-RELATED"/>
    <property type="match status" value="1"/>
</dbReference>
<reference evidence="3 4" key="1">
    <citation type="submission" date="2016-07" db="EMBL/GenBank/DDBJ databases">
        <title>Pervasive Adenine N6-methylation of Active Genes in Fungi.</title>
        <authorList>
            <consortium name="DOE Joint Genome Institute"/>
            <person name="Mondo S.J."/>
            <person name="Dannebaum R.O."/>
            <person name="Kuo R.C."/>
            <person name="Labutti K."/>
            <person name="Haridas S."/>
            <person name="Kuo A."/>
            <person name="Salamov A."/>
            <person name="Ahrendt S.R."/>
            <person name="Lipzen A."/>
            <person name="Sullivan W."/>
            <person name="Andreopoulos W.B."/>
            <person name="Clum A."/>
            <person name="Lindquist E."/>
            <person name="Daum C."/>
            <person name="Ramamoorthy G.K."/>
            <person name="Gryganskyi A."/>
            <person name="Culley D."/>
            <person name="Magnuson J.K."/>
            <person name="James T.Y."/>
            <person name="O'Malley M.A."/>
            <person name="Stajich J.E."/>
            <person name="Spatafora J.W."/>
            <person name="Visel A."/>
            <person name="Grigoriev I.V."/>
        </authorList>
    </citation>
    <scope>NUCLEOTIDE SEQUENCE [LARGE SCALE GENOMIC DNA]</scope>
    <source>
        <strain evidence="3 4">CBS 115471</strain>
    </source>
</reference>
<dbReference type="InterPro" id="IPR019200">
    <property type="entry name" value="ATP_adenylylTrfase_C"/>
</dbReference>
<gene>
    <name evidence="3" type="ORF">BCR34DRAFT_607161</name>
</gene>
<dbReference type="GO" id="GO:0003877">
    <property type="term" value="F:ATP:ADP adenylyltransferase activity"/>
    <property type="evidence" value="ECO:0007669"/>
    <property type="project" value="InterPro"/>
</dbReference>
<dbReference type="InterPro" id="IPR009163">
    <property type="entry name" value="Ap4A_phos1/2"/>
</dbReference>
<dbReference type="Pfam" id="PF19327">
    <property type="entry name" value="Ap4A_phos_N"/>
    <property type="match status" value="1"/>
</dbReference>
<organism evidence="3 4">
    <name type="scientific">Clohesyomyces aquaticus</name>
    <dbReference type="NCBI Taxonomy" id="1231657"/>
    <lineage>
        <taxon>Eukaryota</taxon>
        <taxon>Fungi</taxon>
        <taxon>Dikarya</taxon>
        <taxon>Ascomycota</taxon>
        <taxon>Pezizomycotina</taxon>
        <taxon>Dothideomycetes</taxon>
        <taxon>Pleosporomycetidae</taxon>
        <taxon>Pleosporales</taxon>
        <taxon>Lindgomycetaceae</taxon>
        <taxon>Clohesyomyces</taxon>
    </lineage>
</organism>
<dbReference type="InterPro" id="IPR036265">
    <property type="entry name" value="HIT-like_sf"/>
</dbReference>
<evidence type="ECO:0000313" key="4">
    <source>
        <dbReference type="Proteomes" id="UP000193144"/>
    </source>
</evidence>
<dbReference type="OrthoDB" id="10267950at2759"/>
<dbReference type="Gene3D" id="3.30.428.70">
    <property type="match status" value="1"/>
</dbReference>
<dbReference type="InterPro" id="IPR043171">
    <property type="entry name" value="Ap4A_phos1/2-like"/>
</dbReference>
<dbReference type="EMBL" id="MCFA01000228">
    <property type="protein sequence ID" value="ORX97748.1"/>
    <property type="molecule type" value="Genomic_DNA"/>
</dbReference>
<name>A0A1Y1YIH6_9PLEO</name>
<dbReference type="SUPFAM" id="SSF54197">
    <property type="entry name" value="HIT-like"/>
    <property type="match status" value="1"/>
</dbReference>
<dbReference type="PANTHER" id="PTHR38420">
    <property type="entry name" value="AP-4-A PHOSPHORYLASE II"/>
    <property type="match status" value="1"/>
</dbReference>
<evidence type="ECO:0000259" key="2">
    <source>
        <dbReference type="Pfam" id="PF19327"/>
    </source>
</evidence>
<comment type="caution">
    <text evidence="3">The sequence shown here is derived from an EMBL/GenBank/DDBJ whole genome shotgun (WGS) entry which is preliminary data.</text>
</comment>